<sequence>MCPLSKDVSQTGNVKTLESAGTIFEADDPNILRSLERPRAINVERNRSPEERIDHFEGLSPHGRRSGFNTPRSYTCLETHVVVTEAWKNLRHSTVYYRSQPVGTIAAMDHSVEELNYDQCFGLFDERGGRDSEEFSIENSSFTVMGKKDRPVQARGRSDAGKFQSDPQPRNQR</sequence>
<name>A0ABR2BZQ9_9ROSI</name>
<feature type="compositionally biased region" description="Basic and acidic residues" evidence="4">
    <location>
        <begin position="146"/>
        <end position="160"/>
    </location>
</feature>
<dbReference type="Proteomes" id="UP001472677">
    <property type="component" value="Unassembled WGS sequence"/>
</dbReference>
<dbReference type="EMBL" id="JBBPBM010000072">
    <property type="protein sequence ID" value="KAK8512561.1"/>
    <property type="molecule type" value="Genomic_DNA"/>
</dbReference>
<gene>
    <name evidence="5" type="ORF">V6N12_075136</name>
</gene>
<comment type="caution">
    <text evidence="5">The sequence shown here is derived from an EMBL/GenBank/DDBJ whole genome shotgun (WGS) entry which is preliminary data.</text>
</comment>
<evidence type="ECO:0000256" key="2">
    <source>
        <dbReference type="ARBA" id="ARBA00023277"/>
    </source>
</evidence>
<dbReference type="Pfam" id="PF12899">
    <property type="entry name" value="Glyco_hydro_100"/>
    <property type="match status" value="1"/>
</dbReference>
<protein>
    <submittedName>
        <fullName evidence="5">Uncharacterized protein</fullName>
    </submittedName>
</protein>
<feature type="region of interest" description="Disordered" evidence="4">
    <location>
        <begin position="135"/>
        <end position="173"/>
    </location>
</feature>
<accession>A0ABR2BZQ9</accession>
<evidence type="ECO:0000313" key="6">
    <source>
        <dbReference type="Proteomes" id="UP001472677"/>
    </source>
</evidence>
<reference evidence="5 6" key="1">
    <citation type="journal article" date="2024" name="G3 (Bethesda)">
        <title>Genome assembly of Hibiscus sabdariffa L. provides insights into metabolisms of medicinal natural products.</title>
        <authorList>
            <person name="Kim T."/>
        </authorList>
    </citation>
    <scope>NUCLEOTIDE SEQUENCE [LARGE SCALE GENOMIC DNA]</scope>
    <source>
        <strain evidence="5">TK-2024</strain>
        <tissue evidence="5">Old leaves</tissue>
    </source>
</reference>
<evidence type="ECO:0000256" key="3">
    <source>
        <dbReference type="ARBA" id="ARBA00023295"/>
    </source>
</evidence>
<keyword evidence="6" id="KW-1185">Reference proteome</keyword>
<keyword evidence="3" id="KW-0326">Glycosidase</keyword>
<dbReference type="InterPro" id="IPR024746">
    <property type="entry name" value="Glyco_hydro_100"/>
</dbReference>
<evidence type="ECO:0000256" key="4">
    <source>
        <dbReference type="SAM" id="MobiDB-lite"/>
    </source>
</evidence>
<proteinExistence type="predicted"/>
<organism evidence="5 6">
    <name type="scientific">Hibiscus sabdariffa</name>
    <name type="common">roselle</name>
    <dbReference type="NCBI Taxonomy" id="183260"/>
    <lineage>
        <taxon>Eukaryota</taxon>
        <taxon>Viridiplantae</taxon>
        <taxon>Streptophyta</taxon>
        <taxon>Embryophyta</taxon>
        <taxon>Tracheophyta</taxon>
        <taxon>Spermatophyta</taxon>
        <taxon>Magnoliopsida</taxon>
        <taxon>eudicotyledons</taxon>
        <taxon>Gunneridae</taxon>
        <taxon>Pentapetalae</taxon>
        <taxon>rosids</taxon>
        <taxon>malvids</taxon>
        <taxon>Malvales</taxon>
        <taxon>Malvaceae</taxon>
        <taxon>Malvoideae</taxon>
        <taxon>Hibiscus</taxon>
    </lineage>
</organism>
<evidence type="ECO:0000256" key="1">
    <source>
        <dbReference type="ARBA" id="ARBA00022801"/>
    </source>
</evidence>
<keyword evidence="1" id="KW-0378">Hydrolase</keyword>
<evidence type="ECO:0000313" key="5">
    <source>
        <dbReference type="EMBL" id="KAK8512561.1"/>
    </source>
</evidence>
<keyword evidence="2" id="KW-0119">Carbohydrate metabolism</keyword>